<reference evidence="12 15" key="3">
    <citation type="journal article" date="2023" name="Front. Microbiol.">
        <title>Phylogeography and host specificity of Pasteurellaceae pathogenic to sea-farmed fish in the north-east Atlantic.</title>
        <authorList>
            <person name="Gulla S."/>
            <person name="Colquhoun D.J."/>
            <person name="Olsen A.B."/>
            <person name="Spilsberg B."/>
            <person name="Lagesen K."/>
            <person name="Aakesson C.P."/>
            <person name="Strom S."/>
            <person name="Manji F."/>
            <person name="Birkbeck T.H."/>
            <person name="Nilsen H.K."/>
        </authorList>
    </citation>
    <scope>NUCLEOTIDE SEQUENCE [LARGE SCALE GENOMIC DNA]</scope>
    <source>
        <strain evidence="12 15">VIO11850</strain>
    </source>
</reference>
<evidence type="ECO:0000256" key="7">
    <source>
        <dbReference type="ARBA" id="ARBA00023204"/>
    </source>
</evidence>
<dbReference type="Proteomes" id="UP000198883">
    <property type="component" value="Unassembled WGS sequence"/>
</dbReference>
<dbReference type="EMBL" id="JASAVS010000003">
    <property type="protein sequence ID" value="MDP8084835.1"/>
    <property type="molecule type" value="Genomic_DNA"/>
</dbReference>
<dbReference type="RefSeq" id="WP_090920892.1">
    <property type="nucleotide sequence ID" value="NZ_CP016180.1"/>
</dbReference>
<dbReference type="InterPro" id="IPR036631">
    <property type="entry name" value="MGMT_N_sf"/>
</dbReference>
<keyword evidence="15" id="KW-1185">Reference proteome</keyword>
<evidence type="ECO:0000256" key="3">
    <source>
        <dbReference type="ARBA" id="ARBA00022490"/>
    </source>
</evidence>
<evidence type="ECO:0000256" key="6">
    <source>
        <dbReference type="ARBA" id="ARBA00022763"/>
    </source>
</evidence>
<comment type="catalytic activity">
    <reaction evidence="1 9">
        <text>a 4-O-methyl-thymidine in DNA + L-cysteinyl-[protein] = a thymidine in DNA + S-methyl-L-cysteinyl-[protein]</text>
        <dbReference type="Rhea" id="RHEA:53428"/>
        <dbReference type="Rhea" id="RHEA-COMP:10131"/>
        <dbReference type="Rhea" id="RHEA-COMP:10132"/>
        <dbReference type="Rhea" id="RHEA-COMP:13555"/>
        <dbReference type="Rhea" id="RHEA-COMP:13556"/>
        <dbReference type="ChEBI" id="CHEBI:29950"/>
        <dbReference type="ChEBI" id="CHEBI:82612"/>
        <dbReference type="ChEBI" id="CHEBI:137386"/>
        <dbReference type="ChEBI" id="CHEBI:137387"/>
        <dbReference type="EC" id="2.1.1.63"/>
    </reaction>
</comment>
<accession>A0A1H7VMZ2</accession>
<feature type="active site" description="Nucleophile; methyl group acceptor" evidence="9">
    <location>
        <position position="139"/>
    </location>
</feature>
<keyword evidence="4 9" id="KW-0489">Methyltransferase</keyword>
<dbReference type="EMBL" id="FOBN01000005">
    <property type="protein sequence ID" value="SEM10606.1"/>
    <property type="molecule type" value="Genomic_DNA"/>
</dbReference>
<evidence type="ECO:0000256" key="8">
    <source>
        <dbReference type="ARBA" id="ARBA00049348"/>
    </source>
</evidence>
<dbReference type="STRING" id="97481.SAMN05444853_10542"/>
<evidence type="ECO:0000313" key="12">
    <source>
        <dbReference type="EMBL" id="MDP8084835.1"/>
    </source>
</evidence>
<organism evidence="13 14">
    <name type="scientific">Phocoenobacter skyensis</name>
    <dbReference type="NCBI Taxonomy" id="97481"/>
    <lineage>
        <taxon>Bacteria</taxon>
        <taxon>Pseudomonadati</taxon>
        <taxon>Pseudomonadota</taxon>
        <taxon>Gammaproteobacteria</taxon>
        <taxon>Pasteurellales</taxon>
        <taxon>Pasteurellaceae</taxon>
        <taxon>Phocoenobacter</taxon>
    </lineage>
</organism>
<evidence type="ECO:0000256" key="2">
    <source>
        <dbReference type="ARBA" id="ARBA00008711"/>
    </source>
</evidence>
<dbReference type="HAMAP" id="MF_00772">
    <property type="entry name" value="OGT"/>
    <property type="match status" value="1"/>
</dbReference>
<dbReference type="NCBIfam" id="TIGR00589">
    <property type="entry name" value="ogt"/>
    <property type="match status" value="1"/>
</dbReference>
<dbReference type="PANTHER" id="PTHR10815:SF5">
    <property type="entry name" value="METHYLATED-DNA--PROTEIN-CYSTEINE METHYLTRANSFERASE"/>
    <property type="match status" value="1"/>
</dbReference>
<dbReference type="InterPro" id="IPR023546">
    <property type="entry name" value="MGMT"/>
</dbReference>
<comment type="function">
    <text evidence="9">Involved in the cellular defense against the biological effects of O6-methylguanine (O6-MeG) and O4-methylthymine (O4-MeT) in DNA. Repairs the methylated nucleobase in DNA by stoichiometrically transferring the methyl group to a cysteine residue in the enzyme. This is a suicide reaction: the enzyme is irreversibly inactivated.</text>
</comment>
<dbReference type="InterPro" id="IPR001497">
    <property type="entry name" value="MethylDNA_cys_MeTrfase_AS"/>
</dbReference>
<dbReference type="InterPro" id="IPR008332">
    <property type="entry name" value="MethylG_MeTrfase_N"/>
</dbReference>
<gene>
    <name evidence="12" type="ORF">QJT92_02650</name>
    <name evidence="13" type="ORF">SAMN05444853_10542</name>
</gene>
<dbReference type="Pfam" id="PF02870">
    <property type="entry name" value="Methyltransf_1N"/>
    <property type="match status" value="1"/>
</dbReference>
<keyword evidence="7 9" id="KW-0234">DNA repair</keyword>
<feature type="domain" description="Methylguanine DNA methyltransferase ribonuclease-like" evidence="11">
    <location>
        <begin position="8"/>
        <end position="82"/>
    </location>
</feature>
<comment type="similarity">
    <text evidence="2 9">Belongs to the MGMT family.</text>
</comment>
<dbReference type="Pfam" id="PF01035">
    <property type="entry name" value="DNA_binding_1"/>
    <property type="match status" value="1"/>
</dbReference>
<evidence type="ECO:0000259" key="11">
    <source>
        <dbReference type="Pfam" id="PF02870"/>
    </source>
</evidence>
<keyword evidence="3 9" id="KW-0963">Cytoplasm</keyword>
<dbReference type="InterPro" id="IPR014048">
    <property type="entry name" value="MethylDNA_cys_MeTrfase_DNA-bd"/>
</dbReference>
<dbReference type="AlphaFoldDB" id="A0A1H7VMZ2"/>
<dbReference type="GeneID" id="83544404"/>
<feature type="domain" description="Methylated-DNA-[protein]-cysteine S-methyltransferase DNA binding" evidence="10">
    <location>
        <begin position="88"/>
        <end position="167"/>
    </location>
</feature>
<dbReference type="EC" id="2.1.1.63" evidence="9"/>
<dbReference type="PANTHER" id="PTHR10815">
    <property type="entry name" value="METHYLATED-DNA--PROTEIN-CYSTEINE METHYLTRANSFERASE"/>
    <property type="match status" value="1"/>
</dbReference>
<dbReference type="GO" id="GO:0032259">
    <property type="term" value="P:methylation"/>
    <property type="evidence" value="ECO:0007669"/>
    <property type="project" value="UniProtKB-KW"/>
</dbReference>
<dbReference type="Gene3D" id="1.10.10.10">
    <property type="entry name" value="Winged helix-like DNA-binding domain superfamily/Winged helix DNA-binding domain"/>
    <property type="match status" value="1"/>
</dbReference>
<reference evidence="13" key="2">
    <citation type="submission" date="2016-10" db="EMBL/GenBank/DDBJ databases">
        <authorList>
            <person name="de Groot N.N."/>
        </authorList>
    </citation>
    <scope>NUCLEOTIDE SEQUENCE [LARGE SCALE GENOMIC DNA]</scope>
    <source>
        <strain evidence="13">DSM 24204</strain>
    </source>
</reference>
<evidence type="ECO:0000256" key="5">
    <source>
        <dbReference type="ARBA" id="ARBA00022679"/>
    </source>
</evidence>
<dbReference type="GO" id="GO:0006307">
    <property type="term" value="P:DNA alkylation repair"/>
    <property type="evidence" value="ECO:0007669"/>
    <property type="project" value="UniProtKB-UniRule"/>
</dbReference>
<evidence type="ECO:0000313" key="13">
    <source>
        <dbReference type="EMBL" id="SEM10606.1"/>
    </source>
</evidence>
<dbReference type="Gene3D" id="3.30.160.70">
    <property type="entry name" value="Methylated DNA-protein cysteine methyltransferase domain"/>
    <property type="match status" value="1"/>
</dbReference>
<evidence type="ECO:0000313" key="14">
    <source>
        <dbReference type="Proteomes" id="UP000198883"/>
    </source>
</evidence>
<dbReference type="OrthoDB" id="9811249at2"/>
<evidence type="ECO:0000313" key="15">
    <source>
        <dbReference type="Proteomes" id="UP001224812"/>
    </source>
</evidence>
<sequence>MKNTVNISYHKTKIGELIIGSFEDKICILDFCYRKMRQTVDNRIKKYLNADFVEQENDVISQTKKQIDEYLQGQRTAFDVPLLFLGTDFQKQVWNALMTIPYGKMVSYLDVATKINHPKAVRAVASANGANAIALIVPCHRVIESNGNLGGYGGGVPVKKRLLKLEQERGLFNNEN</sequence>
<comment type="catalytic activity">
    <reaction evidence="8 9">
        <text>a 6-O-methyl-2'-deoxyguanosine in DNA + L-cysteinyl-[protein] = S-methyl-L-cysteinyl-[protein] + a 2'-deoxyguanosine in DNA</text>
        <dbReference type="Rhea" id="RHEA:24000"/>
        <dbReference type="Rhea" id="RHEA-COMP:10131"/>
        <dbReference type="Rhea" id="RHEA-COMP:10132"/>
        <dbReference type="Rhea" id="RHEA-COMP:11367"/>
        <dbReference type="Rhea" id="RHEA-COMP:11368"/>
        <dbReference type="ChEBI" id="CHEBI:29950"/>
        <dbReference type="ChEBI" id="CHEBI:82612"/>
        <dbReference type="ChEBI" id="CHEBI:85445"/>
        <dbReference type="ChEBI" id="CHEBI:85448"/>
        <dbReference type="EC" id="2.1.1.63"/>
    </reaction>
</comment>
<dbReference type="InterPro" id="IPR036388">
    <property type="entry name" value="WH-like_DNA-bd_sf"/>
</dbReference>
<evidence type="ECO:0000259" key="10">
    <source>
        <dbReference type="Pfam" id="PF01035"/>
    </source>
</evidence>
<evidence type="ECO:0000256" key="1">
    <source>
        <dbReference type="ARBA" id="ARBA00001286"/>
    </source>
</evidence>
<comment type="miscellaneous">
    <text evidence="9">This enzyme catalyzes only one turnover and therefore is not strictly catalytic. According to one definition, an enzyme is a biocatalyst that acts repeatedly and over many reaction cycles.</text>
</comment>
<dbReference type="SUPFAM" id="SSF46767">
    <property type="entry name" value="Methylated DNA-protein cysteine methyltransferase, C-terminal domain"/>
    <property type="match status" value="1"/>
</dbReference>
<comment type="subcellular location">
    <subcellularLocation>
        <location evidence="9">Cytoplasm</location>
    </subcellularLocation>
</comment>
<dbReference type="FunFam" id="1.10.10.10:FF:000214">
    <property type="entry name" value="Methylated-DNA--protein-cysteine methyltransferase"/>
    <property type="match status" value="1"/>
</dbReference>
<dbReference type="CDD" id="cd06445">
    <property type="entry name" value="ATase"/>
    <property type="match status" value="1"/>
</dbReference>
<dbReference type="PROSITE" id="PS00374">
    <property type="entry name" value="MGMT"/>
    <property type="match status" value="1"/>
</dbReference>
<dbReference type="Proteomes" id="UP001224812">
    <property type="component" value="Unassembled WGS sequence"/>
</dbReference>
<evidence type="ECO:0000256" key="9">
    <source>
        <dbReference type="HAMAP-Rule" id="MF_00772"/>
    </source>
</evidence>
<name>A0A1H7VMZ2_9PAST</name>
<proteinExistence type="inferred from homology"/>
<dbReference type="GO" id="GO:0003908">
    <property type="term" value="F:methylated-DNA-[protein]-cysteine S-methyltransferase activity"/>
    <property type="evidence" value="ECO:0007669"/>
    <property type="project" value="UniProtKB-UniRule"/>
</dbReference>
<evidence type="ECO:0000256" key="4">
    <source>
        <dbReference type="ARBA" id="ARBA00022603"/>
    </source>
</evidence>
<protein>
    <recommendedName>
        <fullName evidence="9">Methylated-DNA--protein-cysteine methyltransferase</fullName>
        <ecNumber evidence="9">2.1.1.63</ecNumber>
    </recommendedName>
    <alternativeName>
        <fullName evidence="9">6-O-methylguanine-DNA methyltransferase</fullName>
        <shortName evidence="9">MGMT</shortName>
    </alternativeName>
    <alternativeName>
        <fullName evidence="9">O-6-methylguanine-DNA-alkyltransferase</fullName>
    </alternativeName>
</protein>
<dbReference type="SUPFAM" id="SSF53155">
    <property type="entry name" value="Methylated DNA-protein cysteine methyltransferase domain"/>
    <property type="match status" value="1"/>
</dbReference>
<reference evidence="14" key="1">
    <citation type="submission" date="2016-10" db="EMBL/GenBank/DDBJ databases">
        <authorList>
            <person name="Varghese N."/>
            <person name="Submissions S."/>
        </authorList>
    </citation>
    <scope>NUCLEOTIDE SEQUENCE [LARGE SCALE GENOMIC DNA]</scope>
    <source>
        <strain evidence="14">DSM 24204</strain>
    </source>
</reference>
<keyword evidence="5 9" id="KW-0808">Transferase</keyword>
<dbReference type="GO" id="GO:0005737">
    <property type="term" value="C:cytoplasm"/>
    <property type="evidence" value="ECO:0007669"/>
    <property type="project" value="UniProtKB-SubCell"/>
</dbReference>
<dbReference type="InterPro" id="IPR036217">
    <property type="entry name" value="MethylDNA_cys_MeTrfase_DNAb"/>
</dbReference>
<keyword evidence="6 9" id="KW-0227">DNA damage</keyword>